<dbReference type="EMBL" id="PJQL01000881">
    <property type="protein sequence ID" value="RCH92065.1"/>
    <property type="molecule type" value="Genomic_DNA"/>
</dbReference>
<dbReference type="AlphaFoldDB" id="A0A367JQA5"/>
<feature type="compositionally biased region" description="Polar residues" evidence="1">
    <location>
        <begin position="49"/>
        <end position="62"/>
    </location>
</feature>
<feature type="compositionally biased region" description="Acidic residues" evidence="1">
    <location>
        <begin position="19"/>
        <end position="34"/>
    </location>
</feature>
<dbReference type="Proteomes" id="UP000252139">
    <property type="component" value="Unassembled WGS sequence"/>
</dbReference>
<organism evidence="2 3">
    <name type="scientific">Rhizopus azygosporus</name>
    <name type="common">Rhizopus microsporus var. azygosporus</name>
    <dbReference type="NCBI Taxonomy" id="86630"/>
    <lineage>
        <taxon>Eukaryota</taxon>
        <taxon>Fungi</taxon>
        <taxon>Fungi incertae sedis</taxon>
        <taxon>Mucoromycota</taxon>
        <taxon>Mucoromycotina</taxon>
        <taxon>Mucoromycetes</taxon>
        <taxon>Mucorales</taxon>
        <taxon>Mucorineae</taxon>
        <taxon>Rhizopodaceae</taxon>
        <taxon>Rhizopus</taxon>
    </lineage>
</organism>
<gene>
    <name evidence="2" type="ORF">CU097_006867</name>
</gene>
<dbReference type="OrthoDB" id="435402at2759"/>
<feature type="region of interest" description="Disordered" evidence="1">
    <location>
        <begin position="19"/>
        <end position="87"/>
    </location>
</feature>
<keyword evidence="3" id="KW-1185">Reference proteome</keyword>
<name>A0A367JQA5_RHIAZ</name>
<dbReference type="InterPro" id="IPR018606">
    <property type="entry name" value="Arb1"/>
</dbReference>
<dbReference type="GO" id="GO:0033167">
    <property type="term" value="C:ARC complex"/>
    <property type="evidence" value="ECO:0007669"/>
    <property type="project" value="InterPro"/>
</dbReference>
<evidence type="ECO:0000313" key="2">
    <source>
        <dbReference type="EMBL" id="RCH92065.1"/>
    </source>
</evidence>
<feature type="compositionally biased region" description="Basic residues" evidence="1">
    <location>
        <begin position="65"/>
        <end position="75"/>
    </location>
</feature>
<proteinExistence type="predicted"/>
<comment type="caution">
    <text evidence="2">The sequence shown here is derived from an EMBL/GenBank/DDBJ whole genome shotgun (WGS) entry which is preliminary data.</text>
</comment>
<evidence type="ECO:0000313" key="3">
    <source>
        <dbReference type="Proteomes" id="UP000252139"/>
    </source>
</evidence>
<dbReference type="STRING" id="86630.A0A367JQA5"/>
<accession>A0A367JQA5</accession>
<protein>
    <submittedName>
        <fullName evidence="2">Uncharacterized protein</fullName>
    </submittedName>
</protein>
<dbReference type="Pfam" id="PF09692">
    <property type="entry name" value="Arb1"/>
    <property type="match status" value="2"/>
</dbReference>
<sequence>MDNLTEEQRRDFVDQVLEELNEAEEEEETVIENEESPKETSEMPEDLSTPVSLTQQNRQATEQQKKKKKKKKSKASKLPEAGSELPDDYVEKYQEDLIDNPFDPELPLSQRVEYAIWKYRKNHKFTEEKKAIFDNYLKFGGIITGQNMFLGRTTAADVDEDGEMDYKAAKLAIDTVPDELEEGVEVSFSEVAQVYFGNTFIREGRFIAMQDFVDAPNIIDAFLKYLQIRNVAPEYADDIAKARAIVSQAKVELPKCKKVSVDMPGKLNRACAIVFGDESISMDMSWMNDASAKTMKMFSEFLDEVVGMTREEATNIVRSQMGDIKGVHVLKTLNFVLAKVTSIPPIPADAQPDAFFKVTFTNYDDNKETYDIVLEKEIIDNLVLGMVARVTLCKLSNGEWYLEKATRIMPSFYMEDDCLCEEDYDY</sequence>
<evidence type="ECO:0000256" key="1">
    <source>
        <dbReference type="SAM" id="MobiDB-lite"/>
    </source>
</evidence>
<reference evidence="2 3" key="1">
    <citation type="journal article" date="2018" name="G3 (Bethesda)">
        <title>Phylogenetic and Phylogenomic Definition of Rhizopus Species.</title>
        <authorList>
            <person name="Gryganskyi A.P."/>
            <person name="Golan J."/>
            <person name="Dolatabadi S."/>
            <person name="Mondo S."/>
            <person name="Robb S."/>
            <person name="Idnurm A."/>
            <person name="Muszewska A."/>
            <person name="Steczkiewicz K."/>
            <person name="Masonjones S."/>
            <person name="Liao H.L."/>
            <person name="Gajdeczka M.T."/>
            <person name="Anike F."/>
            <person name="Vuek A."/>
            <person name="Anishchenko I.M."/>
            <person name="Voigt K."/>
            <person name="de Hoog G.S."/>
            <person name="Smith M.E."/>
            <person name="Heitman J."/>
            <person name="Vilgalys R."/>
            <person name="Stajich J.E."/>
        </authorList>
    </citation>
    <scope>NUCLEOTIDE SEQUENCE [LARGE SCALE GENOMIC DNA]</scope>
    <source>
        <strain evidence="2 3">CBS 357.93</strain>
    </source>
</reference>
<dbReference type="GO" id="GO:0031047">
    <property type="term" value="P:regulatory ncRNA-mediated gene silencing"/>
    <property type="evidence" value="ECO:0007669"/>
    <property type="project" value="InterPro"/>
</dbReference>